<evidence type="ECO:0000256" key="8">
    <source>
        <dbReference type="ARBA" id="ARBA00023136"/>
    </source>
</evidence>
<keyword evidence="4" id="KW-1003">Cell membrane</keyword>
<sequence length="454" mass="47836">MSRPTSSGTRDAKFTYGSTMRHVLVMTSTGSVGLIAIFLVDFANLFYIAQLGIEELAAAIGYAGTIMFFNSAIGIGLSIAASASVARRIGQGDVKGAHRLVSMSLIISTLISLAVVAGSLAFLDDLAMLLGASGRTLDFTLLFLYIVVPSMPFLVGAMVLSALLRSVGDARGAMFVTLSSGFVTAILDPILIFGFDMGITGAAIASVVSRLVMVGVGLYILIIKHNMLGKPEISKTVSDTVDLFKVATPAMLTNIATPAGNAWIIAEMAQFGDGAVAGFAIVGRIIPVAFGALFALSGAVGPIIGQNFGALEFDRLSKVVKDSLLLIVVYTLSAWGLLFVLQEPLVQFFNAEGDSASLVFFFCTFAAAGFLFNAALFVTNAVFNNLGFPIYSMLFNWGRATLGTIPFTIAGAYFYQANGVLAGQAIGGVVFAFLAQYVCWRTIEKIRKEKLAAA</sequence>
<feature type="transmembrane region" description="Helical" evidence="10">
    <location>
        <begin position="324"/>
        <end position="346"/>
    </location>
</feature>
<feature type="transmembrane region" description="Helical" evidence="10">
    <location>
        <begin position="243"/>
        <end position="265"/>
    </location>
</feature>
<dbReference type="Proteomes" id="UP000199598">
    <property type="component" value="Unassembled WGS sequence"/>
</dbReference>
<keyword evidence="5 10" id="KW-0812">Transmembrane</keyword>
<keyword evidence="6 10" id="KW-1133">Transmembrane helix</keyword>
<reference evidence="11 12" key="1">
    <citation type="submission" date="2016-10" db="EMBL/GenBank/DDBJ databases">
        <authorList>
            <person name="Varghese N."/>
            <person name="Submissions S."/>
        </authorList>
    </citation>
    <scope>NUCLEOTIDE SEQUENCE [LARGE SCALE GENOMIC DNA]</scope>
    <source>
        <strain evidence="11 12">DSM 16392</strain>
    </source>
</reference>
<feature type="transmembrane region" description="Helical" evidence="10">
    <location>
        <begin position="59"/>
        <end position="80"/>
    </location>
</feature>
<organism evidence="11 12">
    <name type="scientific">Pseudovibrio ascidiaceicola</name>
    <dbReference type="NCBI Taxonomy" id="285279"/>
    <lineage>
        <taxon>Bacteria</taxon>
        <taxon>Pseudomonadati</taxon>
        <taxon>Pseudomonadota</taxon>
        <taxon>Alphaproteobacteria</taxon>
        <taxon>Hyphomicrobiales</taxon>
        <taxon>Stappiaceae</taxon>
        <taxon>Pseudovibrio</taxon>
    </lineage>
</organism>
<dbReference type="InterPro" id="IPR048279">
    <property type="entry name" value="MdtK-like"/>
</dbReference>
<evidence type="ECO:0000256" key="1">
    <source>
        <dbReference type="ARBA" id="ARBA00004429"/>
    </source>
</evidence>
<feature type="transmembrane region" description="Helical" evidence="10">
    <location>
        <begin position="394"/>
        <end position="415"/>
    </location>
</feature>
<dbReference type="EMBL" id="FOSK01000002">
    <property type="protein sequence ID" value="SFK12813.1"/>
    <property type="molecule type" value="Genomic_DNA"/>
</dbReference>
<evidence type="ECO:0000256" key="9">
    <source>
        <dbReference type="ARBA" id="ARBA00031636"/>
    </source>
</evidence>
<comment type="subcellular location">
    <subcellularLocation>
        <location evidence="1">Cell inner membrane</location>
        <topology evidence="1">Multi-pass membrane protein</topology>
    </subcellularLocation>
</comment>
<name>A0A1I3WZM3_9HYPH</name>
<evidence type="ECO:0000256" key="5">
    <source>
        <dbReference type="ARBA" id="ARBA00022692"/>
    </source>
</evidence>
<dbReference type="InterPro" id="IPR050222">
    <property type="entry name" value="MATE_MdtK"/>
</dbReference>
<feature type="transmembrane region" description="Helical" evidence="10">
    <location>
        <begin position="421"/>
        <end position="440"/>
    </location>
</feature>
<evidence type="ECO:0000256" key="10">
    <source>
        <dbReference type="SAM" id="Phobius"/>
    </source>
</evidence>
<dbReference type="NCBIfam" id="TIGR00797">
    <property type="entry name" value="matE"/>
    <property type="match status" value="1"/>
</dbReference>
<evidence type="ECO:0000256" key="4">
    <source>
        <dbReference type="ARBA" id="ARBA00022475"/>
    </source>
</evidence>
<keyword evidence="12" id="KW-1185">Reference proteome</keyword>
<accession>A0A1I3WZM3</accession>
<feature type="transmembrane region" description="Helical" evidence="10">
    <location>
        <begin position="201"/>
        <end position="222"/>
    </location>
</feature>
<evidence type="ECO:0000313" key="11">
    <source>
        <dbReference type="EMBL" id="SFK12813.1"/>
    </source>
</evidence>
<dbReference type="Pfam" id="PF01554">
    <property type="entry name" value="MatE"/>
    <property type="match status" value="2"/>
</dbReference>
<keyword evidence="8 10" id="KW-0472">Membrane</keyword>
<dbReference type="PANTHER" id="PTHR43298:SF2">
    <property type="entry name" value="FMN_FAD EXPORTER YEEO-RELATED"/>
    <property type="match status" value="1"/>
</dbReference>
<proteinExistence type="predicted"/>
<dbReference type="PIRSF" id="PIRSF006603">
    <property type="entry name" value="DinF"/>
    <property type="match status" value="1"/>
</dbReference>
<feature type="transmembrane region" description="Helical" evidence="10">
    <location>
        <begin position="358"/>
        <end position="382"/>
    </location>
</feature>
<comment type="caution">
    <text evidence="11">The sequence shown here is derived from an EMBL/GenBank/DDBJ whole genome shotgun (WGS) entry which is preliminary data.</text>
</comment>
<feature type="transmembrane region" description="Helical" evidence="10">
    <location>
        <begin position="100"/>
        <end position="122"/>
    </location>
</feature>
<evidence type="ECO:0000256" key="3">
    <source>
        <dbReference type="ARBA" id="ARBA00022449"/>
    </source>
</evidence>
<keyword evidence="2" id="KW-0813">Transport</keyword>
<evidence type="ECO:0000313" key="12">
    <source>
        <dbReference type="Proteomes" id="UP000199598"/>
    </source>
</evidence>
<dbReference type="InterPro" id="IPR002528">
    <property type="entry name" value="MATE_fam"/>
</dbReference>
<feature type="transmembrane region" description="Helical" evidence="10">
    <location>
        <begin position="23"/>
        <end position="47"/>
    </location>
</feature>
<dbReference type="RefSeq" id="WP_063317840.1">
    <property type="nucleotide sequence ID" value="NZ_FOSK01000002.1"/>
</dbReference>
<gene>
    <name evidence="11" type="ORF">SAMN04488518_102282</name>
</gene>
<feature type="transmembrane region" description="Helical" evidence="10">
    <location>
        <begin position="142"/>
        <end position="163"/>
    </location>
</feature>
<feature type="transmembrane region" description="Helical" evidence="10">
    <location>
        <begin position="175"/>
        <end position="195"/>
    </location>
</feature>
<keyword evidence="3" id="KW-0050">Antiport</keyword>
<keyword evidence="7" id="KW-0406">Ion transport</keyword>
<dbReference type="PANTHER" id="PTHR43298">
    <property type="entry name" value="MULTIDRUG RESISTANCE PROTEIN NORM-RELATED"/>
    <property type="match status" value="1"/>
</dbReference>
<evidence type="ECO:0000256" key="7">
    <source>
        <dbReference type="ARBA" id="ARBA00023065"/>
    </source>
</evidence>
<protein>
    <recommendedName>
        <fullName evidence="9">Multidrug-efflux transporter</fullName>
    </recommendedName>
</protein>
<feature type="transmembrane region" description="Helical" evidence="10">
    <location>
        <begin position="285"/>
        <end position="304"/>
    </location>
</feature>
<evidence type="ECO:0000256" key="2">
    <source>
        <dbReference type="ARBA" id="ARBA00022448"/>
    </source>
</evidence>
<evidence type="ECO:0000256" key="6">
    <source>
        <dbReference type="ARBA" id="ARBA00022989"/>
    </source>
</evidence>